<evidence type="ECO:0000256" key="8">
    <source>
        <dbReference type="ARBA" id="ARBA00022786"/>
    </source>
</evidence>
<dbReference type="GO" id="GO:0061630">
    <property type="term" value="F:ubiquitin protein ligase activity"/>
    <property type="evidence" value="ECO:0007669"/>
    <property type="project" value="UniProtKB-EC"/>
</dbReference>
<keyword evidence="6" id="KW-0677">Repeat</keyword>
<dbReference type="PROSITE" id="PS00518">
    <property type="entry name" value="ZF_RING_1"/>
    <property type="match status" value="1"/>
</dbReference>
<dbReference type="EC" id="2.3.2.27" evidence="3"/>
<dbReference type="InterPro" id="IPR036855">
    <property type="entry name" value="Znf_CCCH_sf"/>
</dbReference>
<evidence type="ECO:0000256" key="10">
    <source>
        <dbReference type="PROSITE-ProRule" id="PRU00723"/>
    </source>
</evidence>
<dbReference type="SMART" id="SM00184">
    <property type="entry name" value="RING"/>
    <property type="match status" value="1"/>
</dbReference>
<keyword evidence="5 10" id="KW-0479">Metal-binding</keyword>
<proteinExistence type="predicted"/>
<dbReference type="Proteomes" id="UP001364617">
    <property type="component" value="Unassembled WGS sequence"/>
</dbReference>
<dbReference type="PANTHER" id="PTHR11224:SF39">
    <property type="entry name" value="RING-TYPE E3 UBIQUITIN TRANSFERASE"/>
    <property type="match status" value="1"/>
</dbReference>
<evidence type="ECO:0000256" key="5">
    <source>
        <dbReference type="ARBA" id="ARBA00022723"/>
    </source>
</evidence>
<feature type="zinc finger region" description="C3H1-type" evidence="10">
    <location>
        <begin position="308"/>
        <end position="336"/>
    </location>
</feature>
<dbReference type="SUPFAM" id="SSF57850">
    <property type="entry name" value="RING/U-box"/>
    <property type="match status" value="1"/>
</dbReference>
<dbReference type="PROSITE" id="PS50089">
    <property type="entry name" value="ZF_RING_2"/>
    <property type="match status" value="1"/>
</dbReference>
<evidence type="ECO:0000259" key="12">
    <source>
        <dbReference type="PROSITE" id="PS50089"/>
    </source>
</evidence>
<dbReference type="SUPFAM" id="SSF90229">
    <property type="entry name" value="CCCH zinc finger"/>
    <property type="match status" value="2"/>
</dbReference>
<dbReference type="InterPro" id="IPR001841">
    <property type="entry name" value="Znf_RING"/>
</dbReference>
<evidence type="ECO:0000256" key="7">
    <source>
        <dbReference type="ARBA" id="ARBA00022771"/>
    </source>
</evidence>
<feature type="compositionally biased region" description="Low complexity" evidence="11">
    <location>
        <begin position="170"/>
        <end position="184"/>
    </location>
</feature>
<evidence type="ECO:0000259" key="13">
    <source>
        <dbReference type="PROSITE" id="PS50103"/>
    </source>
</evidence>
<feature type="zinc finger region" description="C3H1-type" evidence="10">
    <location>
        <begin position="17"/>
        <end position="44"/>
    </location>
</feature>
<keyword evidence="4" id="KW-0808">Transferase</keyword>
<feature type="domain" description="C3H1-type" evidence="13">
    <location>
        <begin position="17"/>
        <end position="44"/>
    </location>
</feature>
<keyword evidence="8" id="KW-0833">Ubl conjugation pathway</keyword>
<dbReference type="InterPro" id="IPR013083">
    <property type="entry name" value="Znf_RING/FYVE/PHD"/>
</dbReference>
<sequence length="388" mass="43514">MDRYRIPYRHSRKDSSNVEREVCRQFINGSCRYGPSCYYLHEFPAVPSFQVHCRYFQKGGCWFGDRCRYLHVPQGGEGSSGSSRRGSAPAVFPSALAGRSLAYRRGSEPFLPPQGAYSLNRRGSEPLVTSMSALQQNFERLTTGIAEEEEYGAVEDVPHRQDASRPLQQSGAAHSSSSHNSSAAFVPGAAPAEVQKVTSSTLPERPDQGGAAVSMEQRHSGDVACGICMDKISEKTTAQERRYGILPNCNHAFCISCIVTWRKTKDFQEDVIKGCPQCRVKSSFYIPSKHWVCDGAEKASLIASFKERSSKLKCTFFMRHGCCPFKTECIYSHDMPPNHIHRRRRSTPRDTADMLEDLGIDGLQIWSYIFALTLLDEDDDDFLDFLDD</sequence>
<evidence type="ECO:0000256" key="6">
    <source>
        <dbReference type="ARBA" id="ARBA00022737"/>
    </source>
</evidence>
<comment type="catalytic activity">
    <reaction evidence="1">
        <text>S-ubiquitinyl-[E2 ubiquitin-conjugating enzyme]-L-cysteine + [acceptor protein]-L-lysine = [E2 ubiquitin-conjugating enzyme]-L-cysteine + N(6)-ubiquitinyl-[acceptor protein]-L-lysine.</text>
        <dbReference type="EC" id="2.3.2.27"/>
    </reaction>
</comment>
<accession>A0AAN9CSK3</accession>
<dbReference type="InterPro" id="IPR041367">
    <property type="entry name" value="Znf-CCCH_4"/>
</dbReference>
<feature type="domain" description="RING-type" evidence="12">
    <location>
        <begin position="225"/>
        <end position="279"/>
    </location>
</feature>
<name>A0AAN9CSK3_9TELE</name>
<evidence type="ECO:0000313" key="14">
    <source>
        <dbReference type="EMBL" id="KAK7145995.1"/>
    </source>
</evidence>
<dbReference type="SMART" id="SM00356">
    <property type="entry name" value="ZnF_C3H1"/>
    <property type="match status" value="3"/>
</dbReference>
<organism evidence="14 15">
    <name type="scientific">Phoxinus phoxinus</name>
    <name type="common">Eurasian minnow</name>
    <dbReference type="NCBI Taxonomy" id="58324"/>
    <lineage>
        <taxon>Eukaryota</taxon>
        <taxon>Metazoa</taxon>
        <taxon>Chordata</taxon>
        <taxon>Craniata</taxon>
        <taxon>Vertebrata</taxon>
        <taxon>Euteleostomi</taxon>
        <taxon>Actinopterygii</taxon>
        <taxon>Neopterygii</taxon>
        <taxon>Teleostei</taxon>
        <taxon>Ostariophysi</taxon>
        <taxon>Cypriniformes</taxon>
        <taxon>Leuciscidae</taxon>
        <taxon>Phoxininae</taxon>
        <taxon>Phoxinus</taxon>
    </lineage>
</organism>
<dbReference type="PANTHER" id="PTHR11224">
    <property type="entry name" value="MAKORIN-RELATED"/>
    <property type="match status" value="1"/>
</dbReference>
<dbReference type="InterPro" id="IPR000571">
    <property type="entry name" value="Znf_CCCH"/>
</dbReference>
<comment type="caution">
    <text evidence="14">The sequence shown here is derived from an EMBL/GenBank/DDBJ whole genome shotgun (WGS) entry which is preliminary data.</text>
</comment>
<dbReference type="InterPro" id="IPR017907">
    <property type="entry name" value="Znf_RING_CS"/>
</dbReference>
<evidence type="ECO:0000313" key="15">
    <source>
        <dbReference type="Proteomes" id="UP001364617"/>
    </source>
</evidence>
<dbReference type="GO" id="GO:0008270">
    <property type="term" value="F:zinc ion binding"/>
    <property type="evidence" value="ECO:0007669"/>
    <property type="project" value="UniProtKB-KW"/>
</dbReference>
<keyword evidence="9 10" id="KW-0862">Zinc</keyword>
<dbReference type="Gene3D" id="4.10.1000.10">
    <property type="entry name" value="Zinc finger, CCCH-type"/>
    <property type="match status" value="1"/>
</dbReference>
<comment type="pathway">
    <text evidence="2">Protein modification; protein ubiquitination.</text>
</comment>
<dbReference type="GO" id="GO:0000209">
    <property type="term" value="P:protein polyubiquitination"/>
    <property type="evidence" value="ECO:0007669"/>
    <property type="project" value="InterPro"/>
</dbReference>
<dbReference type="PROSITE" id="PS50103">
    <property type="entry name" value="ZF_C3H1"/>
    <property type="match status" value="3"/>
</dbReference>
<feature type="domain" description="C3H1-type" evidence="13">
    <location>
        <begin position="308"/>
        <end position="336"/>
    </location>
</feature>
<dbReference type="EMBL" id="JAYKXH010000014">
    <property type="protein sequence ID" value="KAK7145995.1"/>
    <property type="molecule type" value="Genomic_DNA"/>
</dbReference>
<dbReference type="Pfam" id="PF18044">
    <property type="entry name" value="zf-CCCH_4"/>
    <property type="match status" value="2"/>
</dbReference>
<keyword evidence="7 10" id="KW-0863">Zinc-finger</keyword>
<dbReference type="Gene3D" id="3.30.40.10">
    <property type="entry name" value="Zinc/RING finger domain, C3HC4 (zinc finger)"/>
    <property type="match status" value="1"/>
</dbReference>
<evidence type="ECO:0000256" key="11">
    <source>
        <dbReference type="SAM" id="MobiDB-lite"/>
    </source>
</evidence>
<dbReference type="InterPro" id="IPR045072">
    <property type="entry name" value="MKRN-like"/>
</dbReference>
<reference evidence="14 15" key="1">
    <citation type="submission" date="2024-02" db="EMBL/GenBank/DDBJ databases">
        <title>Chromosome-level genome assembly of the Eurasian Minnow (Phoxinus phoxinus).</title>
        <authorList>
            <person name="Oriowo T.O."/>
            <person name="Martin S."/>
            <person name="Stange M."/>
            <person name="Chrysostomakis Y."/>
            <person name="Brown T."/>
            <person name="Winkler S."/>
            <person name="Kukowka S."/>
            <person name="Myers E.W."/>
            <person name="Bohne A."/>
        </authorList>
    </citation>
    <scope>NUCLEOTIDE SEQUENCE [LARGE SCALE GENOMIC DNA]</scope>
    <source>
        <strain evidence="14">ZFMK-TIS-60720</strain>
        <tissue evidence="14">Whole Organism</tissue>
    </source>
</reference>
<dbReference type="Pfam" id="PF13639">
    <property type="entry name" value="zf-RING_2"/>
    <property type="match status" value="1"/>
</dbReference>
<evidence type="ECO:0000256" key="9">
    <source>
        <dbReference type="ARBA" id="ARBA00022833"/>
    </source>
</evidence>
<dbReference type="FunFam" id="3.30.40.10:FF:000117">
    <property type="entry name" value="Probable E3 ubiquitin-protein ligase makorin-1"/>
    <property type="match status" value="1"/>
</dbReference>
<keyword evidence="15" id="KW-1185">Reference proteome</keyword>
<protein>
    <recommendedName>
        <fullName evidence="3">RING-type E3 ubiquitin transferase</fullName>
        <ecNumber evidence="3">2.3.2.27</ecNumber>
    </recommendedName>
</protein>
<evidence type="ECO:0000256" key="1">
    <source>
        <dbReference type="ARBA" id="ARBA00000900"/>
    </source>
</evidence>
<evidence type="ECO:0000256" key="3">
    <source>
        <dbReference type="ARBA" id="ARBA00012483"/>
    </source>
</evidence>
<feature type="region of interest" description="Disordered" evidence="11">
    <location>
        <begin position="156"/>
        <end position="185"/>
    </location>
</feature>
<dbReference type="AlphaFoldDB" id="A0AAN9CSK3"/>
<evidence type="ECO:0000256" key="2">
    <source>
        <dbReference type="ARBA" id="ARBA00004906"/>
    </source>
</evidence>
<feature type="domain" description="C3H1-type" evidence="13">
    <location>
        <begin position="47"/>
        <end position="74"/>
    </location>
</feature>
<dbReference type="CDD" id="cd16732">
    <property type="entry name" value="RING-HC_MKRN4"/>
    <property type="match status" value="1"/>
</dbReference>
<gene>
    <name evidence="14" type="ORF">R3I93_013653</name>
</gene>
<feature type="zinc finger region" description="C3H1-type" evidence="10">
    <location>
        <begin position="47"/>
        <end position="74"/>
    </location>
</feature>
<evidence type="ECO:0000256" key="4">
    <source>
        <dbReference type="ARBA" id="ARBA00022679"/>
    </source>
</evidence>